<protein>
    <recommendedName>
        <fullName evidence="3">Lipoprotein</fullName>
    </recommendedName>
</protein>
<accession>F0LI55</accession>
<dbReference type="PROSITE" id="PS51257">
    <property type="entry name" value="PROKAR_LIPOPROTEIN"/>
    <property type="match status" value="1"/>
</dbReference>
<dbReference type="EMBL" id="CP002372">
    <property type="protein sequence ID" value="ADT83209.1"/>
    <property type="molecule type" value="Genomic_DNA"/>
</dbReference>
<dbReference type="eggNOG" id="arCOG07627">
    <property type="taxonomic scope" value="Archaea"/>
</dbReference>
<dbReference type="KEGG" id="tba:TERMP_00232"/>
<name>F0LI55_THEBM</name>
<dbReference type="PATRIC" id="fig|391623.17.peg.232"/>
<gene>
    <name evidence="1" type="ordered locus">TERMP_00232</name>
</gene>
<dbReference type="Proteomes" id="UP000007478">
    <property type="component" value="Chromosome"/>
</dbReference>
<organism evidence="1 2">
    <name type="scientific">Thermococcus barophilus (strain DSM 11836 / MP)</name>
    <dbReference type="NCBI Taxonomy" id="391623"/>
    <lineage>
        <taxon>Archaea</taxon>
        <taxon>Methanobacteriati</taxon>
        <taxon>Methanobacteriota</taxon>
        <taxon>Thermococci</taxon>
        <taxon>Thermococcales</taxon>
        <taxon>Thermococcaceae</taxon>
        <taxon>Thermococcus</taxon>
    </lineage>
</organism>
<dbReference type="RefSeq" id="WP_013466507.1">
    <property type="nucleotide sequence ID" value="NC_014804.1"/>
</dbReference>
<evidence type="ECO:0000313" key="2">
    <source>
        <dbReference type="Proteomes" id="UP000007478"/>
    </source>
</evidence>
<evidence type="ECO:0000313" key="1">
    <source>
        <dbReference type="EMBL" id="ADT83209.1"/>
    </source>
</evidence>
<proteinExistence type="predicted"/>
<dbReference type="HOGENOM" id="CLU_1025346_0_0_2"/>
<dbReference type="AlphaFoldDB" id="F0LI55"/>
<dbReference type="GeneID" id="10040550"/>
<evidence type="ECO:0008006" key="3">
    <source>
        <dbReference type="Google" id="ProtNLM"/>
    </source>
</evidence>
<sequence length="256" mass="29925">MKRGLAVLILVSLLVLAFGCMSTKPPTKESVAKAIEDVDRYEFQGELRDSGSKMINNFTSYIRGGFYYSREEAYWEIEIHEEKAVRYINETILGDLLYYSYILKAGGRIVEDSQVTETLQEYFDSIKDNTNITSPEDLKWKILKGSDPMKNPLYFIKELLENSNITKIEKTNKGHLIEFTFKIQKRYSNFGNVLYITNKGNGKMLIKNNLPIEAEISAMRIAQTNENHSTIRKYDLRISFFYEYKRPEWVRRVTEK</sequence>
<dbReference type="OrthoDB" id="102465at2157"/>
<reference evidence="1 2" key="1">
    <citation type="journal article" date="2011" name="J. Bacteriol.">
        <title>Complete genome sequence of the hyperthermophilic, piezophilic, heterotrophic, and carboxydotrophic archaeon Thermococcus barophilus MP.</title>
        <authorList>
            <person name="Vannier P."/>
            <person name="Marteinsson V.T."/>
            <person name="Fridjonsson O.H."/>
            <person name="Oger P."/>
            <person name="Jebbar M."/>
        </authorList>
    </citation>
    <scope>NUCLEOTIDE SEQUENCE [LARGE SCALE GENOMIC DNA]</scope>
    <source>
        <strain evidence="2">DSM 11836 / MP</strain>
    </source>
</reference>
<keyword evidence="2" id="KW-1185">Reference proteome</keyword>